<proteinExistence type="inferred from homology"/>
<evidence type="ECO:0000256" key="4">
    <source>
        <dbReference type="ARBA" id="ARBA00022723"/>
    </source>
</evidence>
<sequence length="291" mass="32219">MFALSMLPRAGSLAAACAILAGGLFLFCIYYLYVRHLFSPFRNLPSPAQGPLWLRLLYEPRLPEIEHWIDTIPNEGLIRYHWLFNSERVFITSPEATKEFLTTSAYKFVKPKLQYTLANLIAGRGLLILEGEEHKQVRKTLNPAFSPANLREWFPAQWKAAIDALSIILATPTSTSTTPRTTAPRPPSPASPPSSIDILCRQCAEPAVIAGTAIPQGTTVTFSPWALNRDPRHWGPDARVFDPDRWVANPTTGGADHPYAFATFGGGPRRCIGEGYARDQLLCVLAAYVGR</sequence>
<feature type="compositionally biased region" description="Low complexity" evidence="7">
    <location>
        <begin position="173"/>
        <end position="183"/>
    </location>
</feature>
<evidence type="ECO:0000256" key="2">
    <source>
        <dbReference type="ARBA" id="ARBA00010617"/>
    </source>
</evidence>
<evidence type="ECO:0000256" key="7">
    <source>
        <dbReference type="SAM" id="MobiDB-lite"/>
    </source>
</evidence>
<dbReference type="Gene3D" id="1.10.630.10">
    <property type="entry name" value="Cytochrome P450"/>
    <property type="match status" value="2"/>
</dbReference>
<evidence type="ECO:0000313" key="9">
    <source>
        <dbReference type="EMBL" id="KAK8001103.1"/>
    </source>
</evidence>
<name>A0ABR1R5Q8_9PEZI</name>
<keyword evidence="3 6" id="KW-0349">Heme</keyword>
<accession>A0ABR1R5Q8</accession>
<feature type="transmembrane region" description="Helical" evidence="8">
    <location>
        <begin position="12"/>
        <end position="33"/>
    </location>
</feature>
<keyword evidence="8" id="KW-0472">Membrane</keyword>
<dbReference type="EMBL" id="JAQQWI010000018">
    <property type="protein sequence ID" value="KAK8001103.1"/>
    <property type="molecule type" value="Genomic_DNA"/>
</dbReference>
<dbReference type="InterPro" id="IPR017972">
    <property type="entry name" value="Cyt_P450_CS"/>
</dbReference>
<evidence type="ECO:0000256" key="8">
    <source>
        <dbReference type="SAM" id="Phobius"/>
    </source>
</evidence>
<reference evidence="9 10" key="1">
    <citation type="submission" date="2023-01" db="EMBL/GenBank/DDBJ databases">
        <title>Analysis of 21 Apiospora genomes using comparative genomics revels a genus with tremendous synthesis potential of carbohydrate active enzymes and secondary metabolites.</title>
        <authorList>
            <person name="Sorensen T."/>
        </authorList>
    </citation>
    <scope>NUCLEOTIDE SEQUENCE [LARGE SCALE GENOMIC DNA]</scope>
    <source>
        <strain evidence="9 10">CBS 20057</strain>
    </source>
</reference>
<keyword evidence="6" id="KW-0503">Monooxygenase</keyword>
<evidence type="ECO:0000256" key="5">
    <source>
        <dbReference type="ARBA" id="ARBA00023004"/>
    </source>
</evidence>
<dbReference type="PANTHER" id="PTHR24305">
    <property type="entry name" value="CYTOCHROME P450"/>
    <property type="match status" value="1"/>
</dbReference>
<dbReference type="Pfam" id="PF00067">
    <property type="entry name" value="p450"/>
    <property type="match status" value="2"/>
</dbReference>
<evidence type="ECO:0008006" key="11">
    <source>
        <dbReference type="Google" id="ProtNLM"/>
    </source>
</evidence>
<dbReference type="InterPro" id="IPR001128">
    <property type="entry name" value="Cyt_P450"/>
</dbReference>
<keyword evidence="10" id="KW-1185">Reference proteome</keyword>
<evidence type="ECO:0000313" key="10">
    <source>
        <dbReference type="Proteomes" id="UP001396898"/>
    </source>
</evidence>
<keyword evidence="8" id="KW-1133">Transmembrane helix</keyword>
<dbReference type="SUPFAM" id="SSF48264">
    <property type="entry name" value="Cytochrome P450"/>
    <property type="match status" value="2"/>
</dbReference>
<keyword evidence="4 6" id="KW-0479">Metal-binding</keyword>
<evidence type="ECO:0000256" key="1">
    <source>
        <dbReference type="ARBA" id="ARBA00001971"/>
    </source>
</evidence>
<keyword evidence="8" id="KW-0812">Transmembrane</keyword>
<feature type="region of interest" description="Disordered" evidence="7">
    <location>
        <begin position="173"/>
        <end position="194"/>
    </location>
</feature>
<protein>
    <recommendedName>
        <fullName evidence="11">Cytochrome P450</fullName>
    </recommendedName>
</protein>
<dbReference type="Proteomes" id="UP001396898">
    <property type="component" value="Unassembled WGS sequence"/>
</dbReference>
<comment type="cofactor">
    <cofactor evidence="1">
        <name>heme</name>
        <dbReference type="ChEBI" id="CHEBI:30413"/>
    </cofactor>
</comment>
<dbReference type="InterPro" id="IPR050121">
    <property type="entry name" value="Cytochrome_P450_monoxygenase"/>
</dbReference>
<comment type="caution">
    <text evidence="9">The sequence shown here is derived from an EMBL/GenBank/DDBJ whole genome shotgun (WGS) entry which is preliminary data.</text>
</comment>
<evidence type="ECO:0000256" key="3">
    <source>
        <dbReference type="ARBA" id="ARBA00022617"/>
    </source>
</evidence>
<gene>
    <name evidence="9" type="ORF">PG991_013325</name>
</gene>
<dbReference type="PROSITE" id="PS00086">
    <property type="entry name" value="CYTOCHROME_P450"/>
    <property type="match status" value="1"/>
</dbReference>
<dbReference type="PANTHER" id="PTHR24305:SF166">
    <property type="entry name" value="CYTOCHROME P450 12A4, MITOCHONDRIAL-RELATED"/>
    <property type="match status" value="1"/>
</dbReference>
<keyword evidence="6" id="KW-0560">Oxidoreductase</keyword>
<organism evidence="9 10">
    <name type="scientific">Apiospora marii</name>
    <dbReference type="NCBI Taxonomy" id="335849"/>
    <lineage>
        <taxon>Eukaryota</taxon>
        <taxon>Fungi</taxon>
        <taxon>Dikarya</taxon>
        <taxon>Ascomycota</taxon>
        <taxon>Pezizomycotina</taxon>
        <taxon>Sordariomycetes</taxon>
        <taxon>Xylariomycetidae</taxon>
        <taxon>Amphisphaeriales</taxon>
        <taxon>Apiosporaceae</taxon>
        <taxon>Apiospora</taxon>
    </lineage>
</organism>
<comment type="similarity">
    <text evidence="2 6">Belongs to the cytochrome P450 family.</text>
</comment>
<keyword evidence="5 6" id="KW-0408">Iron</keyword>
<dbReference type="InterPro" id="IPR036396">
    <property type="entry name" value="Cyt_P450_sf"/>
</dbReference>
<evidence type="ECO:0000256" key="6">
    <source>
        <dbReference type="RuleBase" id="RU000461"/>
    </source>
</evidence>